<comment type="similarity">
    <text evidence="13">Belongs to the TRAFAC class myosin-kinesin ATPase superfamily. Kinesin family. KIN-5/BimC subfamily.</text>
</comment>
<feature type="compositionally biased region" description="Basic and acidic residues" evidence="16">
    <location>
        <begin position="1049"/>
        <end position="1059"/>
    </location>
</feature>
<keyword evidence="9 15" id="KW-0175">Coiled coil</keyword>
<evidence type="ECO:0000313" key="19">
    <source>
        <dbReference type="Proteomes" id="UP000807306"/>
    </source>
</evidence>
<keyword evidence="11" id="KW-0206">Cytoskeleton</keyword>
<dbReference type="GO" id="GO:0005524">
    <property type="term" value="F:ATP binding"/>
    <property type="evidence" value="ECO:0007669"/>
    <property type="project" value="UniProtKB-UniRule"/>
</dbReference>
<feature type="region of interest" description="Disordered" evidence="16">
    <location>
        <begin position="1"/>
        <end position="66"/>
    </location>
</feature>
<dbReference type="InterPro" id="IPR047149">
    <property type="entry name" value="KIF11-like"/>
</dbReference>
<keyword evidence="6 14" id="KW-0547">Nucleotide-binding</keyword>
<dbReference type="PRINTS" id="PR00380">
    <property type="entry name" value="KINESINHEAVY"/>
</dbReference>
<gene>
    <name evidence="18" type="ORF">CPB83DRAFT_880594</name>
</gene>
<feature type="domain" description="Kinesin motor" evidence="17">
    <location>
        <begin position="68"/>
        <end position="433"/>
    </location>
</feature>
<keyword evidence="3" id="KW-0597">Phosphoprotein</keyword>
<evidence type="ECO:0000256" key="16">
    <source>
        <dbReference type="SAM" id="MobiDB-lite"/>
    </source>
</evidence>
<dbReference type="Pfam" id="PF00225">
    <property type="entry name" value="Kinesin"/>
    <property type="match status" value="1"/>
</dbReference>
<keyword evidence="19" id="KW-1185">Reference proteome</keyword>
<evidence type="ECO:0000256" key="3">
    <source>
        <dbReference type="ARBA" id="ARBA00022553"/>
    </source>
</evidence>
<dbReference type="InterPro" id="IPR025901">
    <property type="entry name" value="Kinesin-assoc_MT-bd_dom"/>
</dbReference>
<keyword evidence="12" id="KW-0131">Cell cycle</keyword>
<feature type="coiled-coil region" evidence="15">
    <location>
        <begin position="493"/>
        <end position="559"/>
    </location>
</feature>
<feature type="compositionally biased region" description="Basic and acidic residues" evidence="16">
    <location>
        <begin position="1096"/>
        <end position="1116"/>
    </location>
</feature>
<protein>
    <submittedName>
        <fullName evidence="18">P-loop containing nucleoside triphosphate hydrolase protein</fullName>
    </submittedName>
</protein>
<evidence type="ECO:0000256" key="6">
    <source>
        <dbReference type="ARBA" id="ARBA00022741"/>
    </source>
</evidence>
<evidence type="ECO:0000256" key="13">
    <source>
        <dbReference type="ARBA" id="ARBA00034704"/>
    </source>
</evidence>
<dbReference type="PROSITE" id="PS50067">
    <property type="entry name" value="KINESIN_MOTOR_2"/>
    <property type="match status" value="1"/>
</dbReference>
<evidence type="ECO:0000313" key="18">
    <source>
        <dbReference type="EMBL" id="KAF9532996.1"/>
    </source>
</evidence>
<evidence type="ECO:0000256" key="12">
    <source>
        <dbReference type="ARBA" id="ARBA00023306"/>
    </source>
</evidence>
<comment type="subcellular location">
    <subcellularLocation>
        <location evidence="1">Cytoplasm</location>
        <location evidence="1">Cytoskeleton</location>
    </subcellularLocation>
</comment>
<feature type="region of interest" description="Disordered" evidence="16">
    <location>
        <begin position="1049"/>
        <end position="1129"/>
    </location>
</feature>
<keyword evidence="4" id="KW-0132">Cell division</keyword>
<dbReference type="GO" id="GO:0007018">
    <property type="term" value="P:microtubule-based movement"/>
    <property type="evidence" value="ECO:0007669"/>
    <property type="project" value="InterPro"/>
</dbReference>
<evidence type="ECO:0000256" key="7">
    <source>
        <dbReference type="ARBA" id="ARBA00022776"/>
    </source>
</evidence>
<evidence type="ECO:0000256" key="15">
    <source>
        <dbReference type="SAM" id="Coils"/>
    </source>
</evidence>
<evidence type="ECO:0000256" key="4">
    <source>
        <dbReference type="ARBA" id="ARBA00022618"/>
    </source>
</evidence>
<sequence>MATRRPASSRARYNDSSAMPPPQQIQRPKSVLAKPTTTRTPTGEDLERSGTTAATSRSTRAQDEGETHIQVIIRCRGRSEREMQESSPGIVQIDGPKTKDLTIETATPVSSLGVITSAPSRTYPFDIVFGPEANQSMIYYDVVGPMLEEVLMGYNCTLFAYGQTGTGKTYTMQGDLSPTPMGNPAANAGVIPRVLFKLFHELEKSYTDFVVKISFVELYNEELRDLLATDLQAPTALTQPMGMAAKDAKQANDGGLKIFDEANKRGGVIIQGLEEIAVRDSKHALALLTKGSERRQIAATKFNDHSSRSHSIFTITVHLKEKTNMGDDLLKVGKLNLVDLAGSENIGRSGAENKRAREAGMINQSLLTLGRVINALVDKAQHVPYRESKLTRLLQDSLGGRTKTCIIATVSPARSNLEETLSTLDYALRAKSIRNKPELNQRMTRNSLLKEYVAEIDRLKADLLAAREKNGIYFSEETWNEMNRDNELRKTELVEAKKQVMIIENQLRGVRDEYDQSIALLKRKDEELFGVRGELQVAGEELERKEGELKEAIERVQEEVVVRAAHQNTEVVLNEVALGLKNAAAQGLKDISSLFEKLDRKSKILQANKKAVSDNHKVINSSSNALMQKLAELSQVSHALRTCLKSDTEQMKGAEQKAHADHLKQINDHFSTIQASIKEAAAHQGVEDVVLAKVTQEIQSSTQAFKTKMSTWSESLTNSCLSLCTEATESGTKQVTLLEQSISLLYSLVESVCSEVQAYLQDERAFLAHSHGLSKTFVQEEMSHLKKQNELLAKMVIDERKSAEKAKGELMRRIEGLLGEFLQERDVKLRENAGDLQRSNKEVEGLLSKTWSQQDGGYATRTGKTEEMEGMIGEVLNEGVGARDEGIKVAKKSKELVETAMSQMQTTVTNSVTGYSKWMQSKSKDVGESTKRALDEHSRAKRARIEASDSLRENVEGLYSSTQSSVASSSKRTDGFATKALSSIQEQNSSAKEYEDFAMDNLESIEQAANNLLSKGLKEDIPTGSTPKKRKWQYRDEWELTKSREELIDGLRHERRPEREQEEEDVQMYDNEEKPKEAMEMENDPPIVETPPVQPLKKESLKVPMERSEPLIESRRRNVSTRASSRRPR</sequence>
<evidence type="ECO:0000256" key="9">
    <source>
        <dbReference type="ARBA" id="ARBA00023054"/>
    </source>
</evidence>
<keyword evidence="10 14" id="KW-0505">Motor protein</keyword>
<organism evidence="18 19">
    <name type="scientific">Crepidotus variabilis</name>
    <dbReference type="NCBI Taxonomy" id="179855"/>
    <lineage>
        <taxon>Eukaryota</taxon>
        <taxon>Fungi</taxon>
        <taxon>Dikarya</taxon>
        <taxon>Basidiomycota</taxon>
        <taxon>Agaricomycotina</taxon>
        <taxon>Agaricomycetes</taxon>
        <taxon>Agaricomycetidae</taxon>
        <taxon>Agaricales</taxon>
        <taxon>Agaricineae</taxon>
        <taxon>Crepidotaceae</taxon>
        <taxon>Crepidotus</taxon>
    </lineage>
</organism>
<reference evidence="18" key="1">
    <citation type="submission" date="2020-11" db="EMBL/GenBank/DDBJ databases">
        <authorList>
            <consortium name="DOE Joint Genome Institute"/>
            <person name="Ahrendt S."/>
            <person name="Riley R."/>
            <person name="Andreopoulos W."/>
            <person name="Labutti K."/>
            <person name="Pangilinan J."/>
            <person name="Ruiz-Duenas F.J."/>
            <person name="Barrasa J.M."/>
            <person name="Sanchez-Garcia M."/>
            <person name="Camarero S."/>
            <person name="Miyauchi S."/>
            <person name="Serrano A."/>
            <person name="Linde D."/>
            <person name="Babiker R."/>
            <person name="Drula E."/>
            <person name="Ayuso-Fernandez I."/>
            <person name="Pacheco R."/>
            <person name="Padilla G."/>
            <person name="Ferreira P."/>
            <person name="Barriuso J."/>
            <person name="Kellner H."/>
            <person name="Castanera R."/>
            <person name="Alfaro M."/>
            <person name="Ramirez L."/>
            <person name="Pisabarro A.G."/>
            <person name="Kuo A."/>
            <person name="Tritt A."/>
            <person name="Lipzen A."/>
            <person name="He G."/>
            <person name="Yan M."/>
            <person name="Ng V."/>
            <person name="Cullen D."/>
            <person name="Martin F."/>
            <person name="Rosso M.-N."/>
            <person name="Henrissat B."/>
            <person name="Hibbett D."/>
            <person name="Martinez A.T."/>
            <person name="Grigoriev I.V."/>
        </authorList>
    </citation>
    <scope>NUCLEOTIDE SEQUENCE</scope>
    <source>
        <strain evidence="18">CBS 506.95</strain>
    </source>
</reference>
<dbReference type="GO" id="GO:0072686">
    <property type="term" value="C:mitotic spindle"/>
    <property type="evidence" value="ECO:0007669"/>
    <property type="project" value="TreeGrafter"/>
</dbReference>
<proteinExistence type="inferred from homology"/>
<dbReference type="Proteomes" id="UP000807306">
    <property type="component" value="Unassembled WGS sequence"/>
</dbReference>
<dbReference type="FunFam" id="3.40.850.10:FF:000051">
    <property type="entry name" value="Kinesin-like protein bimC"/>
    <property type="match status" value="1"/>
</dbReference>
<dbReference type="CDD" id="cd01364">
    <property type="entry name" value="KISc_BimC_Eg5"/>
    <property type="match status" value="1"/>
</dbReference>
<dbReference type="SMART" id="SM00129">
    <property type="entry name" value="KISc"/>
    <property type="match status" value="1"/>
</dbReference>
<keyword evidence="2" id="KW-0963">Cytoplasm</keyword>
<feature type="binding site" evidence="14">
    <location>
        <begin position="162"/>
        <end position="169"/>
    </location>
    <ligand>
        <name>ATP</name>
        <dbReference type="ChEBI" id="CHEBI:30616"/>
    </ligand>
</feature>
<dbReference type="GO" id="GO:0000073">
    <property type="term" value="P:initial mitotic spindle pole body separation"/>
    <property type="evidence" value="ECO:0007669"/>
    <property type="project" value="TreeGrafter"/>
</dbReference>
<feature type="compositionally biased region" description="Low complexity" evidence="16">
    <location>
        <begin position="49"/>
        <end position="59"/>
    </location>
</feature>
<dbReference type="GO" id="GO:0008574">
    <property type="term" value="F:plus-end-directed microtubule motor activity"/>
    <property type="evidence" value="ECO:0007669"/>
    <property type="project" value="TreeGrafter"/>
</dbReference>
<evidence type="ECO:0000256" key="14">
    <source>
        <dbReference type="PROSITE-ProRule" id="PRU00283"/>
    </source>
</evidence>
<comment type="caution">
    <text evidence="18">The sequence shown here is derived from an EMBL/GenBank/DDBJ whole genome shotgun (WGS) entry which is preliminary data.</text>
</comment>
<dbReference type="EMBL" id="MU157830">
    <property type="protein sequence ID" value="KAF9532996.1"/>
    <property type="molecule type" value="Genomic_DNA"/>
</dbReference>
<evidence type="ECO:0000256" key="1">
    <source>
        <dbReference type="ARBA" id="ARBA00004245"/>
    </source>
</evidence>
<dbReference type="GO" id="GO:0016787">
    <property type="term" value="F:hydrolase activity"/>
    <property type="evidence" value="ECO:0007669"/>
    <property type="project" value="UniProtKB-KW"/>
</dbReference>
<dbReference type="InterPro" id="IPR019821">
    <property type="entry name" value="Kinesin_motor_CS"/>
</dbReference>
<dbReference type="GO" id="GO:0005876">
    <property type="term" value="C:spindle microtubule"/>
    <property type="evidence" value="ECO:0007669"/>
    <property type="project" value="TreeGrafter"/>
</dbReference>
<dbReference type="InterPro" id="IPR001752">
    <property type="entry name" value="Kinesin_motor_dom"/>
</dbReference>
<evidence type="ECO:0000259" key="17">
    <source>
        <dbReference type="PROSITE" id="PS50067"/>
    </source>
</evidence>
<accession>A0A9P6JU16</accession>
<dbReference type="PANTHER" id="PTHR47970:SF12">
    <property type="entry name" value="KINESIN FAMILY MEMBER 11"/>
    <property type="match status" value="1"/>
</dbReference>
<dbReference type="PROSITE" id="PS00411">
    <property type="entry name" value="KINESIN_MOTOR_1"/>
    <property type="match status" value="1"/>
</dbReference>
<dbReference type="GO" id="GO:0005634">
    <property type="term" value="C:nucleus"/>
    <property type="evidence" value="ECO:0007669"/>
    <property type="project" value="TreeGrafter"/>
</dbReference>
<dbReference type="InterPro" id="IPR027417">
    <property type="entry name" value="P-loop_NTPase"/>
</dbReference>
<evidence type="ECO:0000256" key="2">
    <source>
        <dbReference type="ARBA" id="ARBA00022490"/>
    </source>
</evidence>
<evidence type="ECO:0000256" key="8">
    <source>
        <dbReference type="ARBA" id="ARBA00022840"/>
    </source>
</evidence>
<dbReference type="Pfam" id="PF13931">
    <property type="entry name" value="Microtub_bind"/>
    <property type="match status" value="1"/>
</dbReference>
<evidence type="ECO:0000256" key="5">
    <source>
        <dbReference type="ARBA" id="ARBA00022701"/>
    </source>
</evidence>
<dbReference type="GO" id="GO:0051301">
    <property type="term" value="P:cell division"/>
    <property type="evidence" value="ECO:0007669"/>
    <property type="project" value="UniProtKB-KW"/>
</dbReference>
<keyword evidence="5" id="KW-0493">Microtubule</keyword>
<dbReference type="InterPro" id="IPR036961">
    <property type="entry name" value="Kinesin_motor_dom_sf"/>
</dbReference>
<dbReference type="Gene3D" id="3.40.850.10">
    <property type="entry name" value="Kinesin motor domain"/>
    <property type="match status" value="1"/>
</dbReference>
<evidence type="ECO:0000256" key="10">
    <source>
        <dbReference type="ARBA" id="ARBA00023175"/>
    </source>
</evidence>
<dbReference type="PANTHER" id="PTHR47970">
    <property type="entry name" value="KINESIN-LIKE PROTEIN KIF11"/>
    <property type="match status" value="1"/>
</dbReference>
<keyword evidence="7" id="KW-0498">Mitosis</keyword>
<keyword evidence="18" id="KW-0378">Hydrolase</keyword>
<dbReference type="GO" id="GO:0008017">
    <property type="term" value="F:microtubule binding"/>
    <property type="evidence" value="ECO:0007669"/>
    <property type="project" value="InterPro"/>
</dbReference>
<dbReference type="AlphaFoldDB" id="A0A9P6JU16"/>
<dbReference type="OrthoDB" id="3176171at2759"/>
<dbReference type="InterPro" id="IPR047241">
    <property type="entry name" value="KIF11-like_kin_motor_dom"/>
</dbReference>
<name>A0A9P6JU16_9AGAR</name>
<evidence type="ECO:0000256" key="11">
    <source>
        <dbReference type="ARBA" id="ARBA00023212"/>
    </source>
</evidence>
<keyword evidence="8 14" id="KW-0067">ATP-binding</keyword>
<dbReference type="SUPFAM" id="SSF52540">
    <property type="entry name" value="P-loop containing nucleoside triphosphate hydrolases"/>
    <property type="match status" value="1"/>
</dbReference>